<evidence type="ECO:0008006" key="4">
    <source>
        <dbReference type="Google" id="ProtNLM"/>
    </source>
</evidence>
<feature type="transmembrane region" description="Helical" evidence="1">
    <location>
        <begin position="143"/>
        <end position="165"/>
    </location>
</feature>
<feature type="transmembrane region" description="Helical" evidence="1">
    <location>
        <begin position="42"/>
        <end position="68"/>
    </location>
</feature>
<gene>
    <name evidence="2" type="ORF">L5515_006187</name>
</gene>
<dbReference type="InterPro" id="IPR019423">
    <property type="entry name" value="7TM_GPCR_serpentine_rcpt_Srj"/>
</dbReference>
<dbReference type="AlphaFoldDB" id="A0AAE9JJN8"/>
<protein>
    <recommendedName>
        <fullName evidence="4">G protein-coupled receptor</fullName>
    </recommendedName>
</protein>
<dbReference type="PANTHER" id="PTHR45907:SF11">
    <property type="entry name" value="SERPENTINE RECEPTOR, CLASS J"/>
    <property type="match status" value="1"/>
</dbReference>
<name>A0AAE9JJN8_CAEBR</name>
<evidence type="ECO:0000256" key="1">
    <source>
        <dbReference type="SAM" id="Phobius"/>
    </source>
</evidence>
<feature type="transmembrane region" description="Helical" evidence="1">
    <location>
        <begin position="186"/>
        <end position="210"/>
    </location>
</feature>
<keyword evidence="1" id="KW-0472">Membrane</keyword>
<organism evidence="2 3">
    <name type="scientific">Caenorhabditis briggsae</name>
    <dbReference type="NCBI Taxonomy" id="6238"/>
    <lineage>
        <taxon>Eukaryota</taxon>
        <taxon>Metazoa</taxon>
        <taxon>Ecdysozoa</taxon>
        <taxon>Nematoda</taxon>
        <taxon>Chromadorea</taxon>
        <taxon>Rhabditida</taxon>
        <taxon>Rhabditina</taxon>
        <taxon>Rhabditomorpha</taxon>
        <taxon>Rhabditoidea</taxon>
        <taxon>Rhabditidae</taxon>
        <taxon>Peloderinae</taxon>
        <taxon>Caenorhabditis</taxon>
    </lineage>
</organism>
<feature type="transmembrane region" description="Helical" evidence="1">
    <location>
        <begin position="6"/>
        <end position="30"/>
    </location>
</feature>
<keyword evidence="1" id="KW-1133">Transmembrane helix</keyword>
<reference evidence="2 3" key="1">
    <citation type="submission" date="2022-04" db="EMBL/GenBank/DDBJ databases">
        <title>Chromosome-level reference genomes for two strains of Caenorhabditis briggsae: an improved platform for comparative genomics.</title>
        <authorList>
            <person name="Stevens L."/>
            <person name="Andersen E."/>
        </authorList>
    </citation>
    <scope>NUCLEOTIDE SEQUENCE [LARGE SCALE GENOMIC DNA]</scope>
    <source>
        <strain evidence="2">VX34</strain>
        <tissue evidence="2">Whole-organism</tissue>
    </source>
</reference>
<accession>A0AAE9JJN8</accession>
<keyword evidence="3" id="KW-1185">Reference proteome</keyword>
<dbReference type="Pfam" id="PF10319">
    <property type="entry name" value="7TM_GPCR_Srj"/>
    <property type="match status" value="2"/>
</dbReference>
<dbReference type="EMBL" id="CP092624">
    <property type="protein sequence ID" value="UMM32361.1"/>
    <property type="molecule type" value="Genomic_DNA"/>
</dbReference>
<sequence length="220" mass="25229">MYINLAQFLIPKITSICSILINPFTVYIVWTDKKLQLGNYRYLVLYFAIFNMATSLMDMLVPMCVLIYHHAFSVFISDGLFSQHSEFNQILIAFRCSFISGARLYIRESMFEHHGQDILNMSIIVVQYFEGTDDAMFKSRFGILFLSILSFVSLALIFCFGYKICNKLSKQSADMSQKTKKLQTQLVKALIVQAAIPTCVSFAPCIISWYQPIFVLDFGC</sequence>
<dbReference type="PANTHER" id="PTHR45907">
    <property type="entry name" value="SERPENTINE RECEPTOR, CLASS J"/>
    <property type="match status" value="1"/>
</dbReference>
<evidence type="ECO:0000313" key="2">
    <source>
        <dbReference type="EMBL" id="UMM32361.1"/>
    </source>
</evidence>
<evidence type="ECO:0000313" key="3">
    <source>
        <dbReference type="Proteomes" id="UP000829354"/>
    </source>
</evidence>
<proteinExistence type="predicted"/>
<dbReference type="SUPFAM" id="SSF81321">
    <property type="entry name" value="Family A G protein-coupled receptor-like"/>
    <property type="match status" value="1"/>
</dbReference>
<keyword evidence="1" id="KW-0812">Transmembrane</keyword>
<dbReference type="Proteomes" id="UP000829354">
    <property type="component" value="Chromosome V"/>
</dbReference>